<comment type="caution">
    <text evidence="1">The sequence shown here is derived from an EMBL/GenBank/DDBJ whole genome shotgun (WGS) entry which is preliminary data.</text>
</comment>
<proteinExistence type="predicted"/>
<gene>
    <name evidence="1" type="ORF">Vadar_020096</name>
</gene>
<organism evidence="1 2">
    <name type="scientific">Vaccinium darrowii</name>
    <dbReference type="NCBI Taxonomy" id="229202"/>
    <lineage>
        <taxon>Eukaryota</taxon>
        <taxon>Viridiplantae</taxon>
        <taxon>Streptophyta</taxon>
        <taxon>Embryophyta</taxon>
        <taxon>Tracheophyta</taxon>
        <taxon>Spermatophyta</taxon>
        <taxon>Magnoliopsida</taxon>
        <taxon>eudicotyledons</taxon>
        <taxon>Gunneridae</taxon>
        <taxon>Pentapetalae</taxon>
        <taxon>asterids</taxon>
        <taxon>Ericales</taxon>
        <taxon>Ericaceae</taxon>
        <taxon>Vaccinioideae</taxon>
        <taxon>Vaccinieae</taxon>
        <taxon>Vaccinium</taxon>
    </lineage>
</organism>
<evidence type="ECO:0000313" key="2">
    <source>
        <dbReference type="Proteomes" id="UP000828048"/>
    </source>
</evidence>
<keyword evidence="2" id="KW-1185">Reference proteome</keyword>
<sequence length="406" mass="44008">MASKYTLLSLFFFPLLSLHFHFSTAQGSVNSVYWFPDSGLAASDIDSTLFTHIFCAFADLDSNTNQVTVSSSNNAPFSQFTKTVQLKNPSVKTLLSIGGGSSYKTAFASMASQSASRKSFIDSSVKLARSYGFHGLDLDWEYPQSTLEMANLGSLLNEWRAAVATEAKTTGKPPLLLTAAFYYAASINGLNYPVQSIANSLDWINLMAYDFYDPSWSKVTNSHAALYDPAGPISGSYGVESWIQAGMSPKKLVLGMPFYGYAWKLVNANNHGLMAPANGPVGSGNGAMGYGQIQRFIADNKAATLVYNATIVSNYLYAGTTWIGYDGTQSISAKVSYAKQKGLLGYLAWHVAADNNWDLSKQAAANVLDAVGCSVIAVLKSPWTLNLQIPCSHTWKAERRMCNSKQ</sequence>
<dbReference type="Proteomes" id="UP000828048">
    <property type="component" value="Chromosome 4"/>
</dbReference>
<accession>A0ACB7Z6E5</accession>
<protein>
    <submittedName>
        <fullName evidence="1">Uncharacterized protein</fullName>
    </submittedName>
</protein>
<name>A0ACB7Z6E5_9ERIC</name>
<reference evidence="1 2" key="1">
    <citation type="journal article" date="2021" name="Hortic Res">
        <title>High-quality reference genome and annotation aids understanding of berry development for evergreen blueberry (Vaccinium darrowii).</title>
        <authorList>
            <person name="Yu J."/>
            <person name="Hulse-Kemp A.M."/>
            <person name="Babiker E."/>
            <person name="Staton M."/>
        </authorList>
    </citation>
    <scope>NUCLEOTIDE SEQUENCE [LARGE SCALE GENOMIC DNA]</scope>
    <source>
        <strain evidence="2">cv. NJ 8807/NJ 8810</strain>
        <tissue evidence="1">Young leaf</tissue>
    </source>
</reference>
<evidence type="ECO:0000313" key="1">
    <source>
        <dbReference type="EMBL" id="KAH7860971.1"/>
    </source>
</evidence>
<dbReference type="EMBL" id="CM037154">
    <property type="protein sequence ID" value="KAH7860971.1"/>
    <property type="molecule type" value="Genomic_DNA"/>
</dbReference>